<protein>
    <recommendedName>
        <fullName evidence="8">Protein kinase domain-containing protein</fullName>
    </recommendedName>
</protein>
<dbReference type="AlphaFoldDB" id="A0A5J4UTQ6"/>
<dbReference type="OrthoDB" id="762982at2759"/>
<dbReference type="Pfam" id="PF00076">
    <property type="entry name" value="RRM_1"/>
    <property type="match status" value="1"/>
</dbReference>
<evidence type="ECO:0000256" key="2">
    <source>
        <dbReference type="PROSITE-ProRule" id="PRU00176"/>
    </source>
</evidence>
<dbReference type="InterPro" id="IPR000719">
    <property type="entry name" value="Prot_kinase_dom"/>
</dbReference>
<dbReference type="SMART" id="SM00360">
    <property type="entry name" value="RRM"/>
    <property type="match status" value="1"/>
</dbReference>
<feature type="compositionally biased region" description="Basic and acidic residues" evidence="3">
    <location>
        <begin position="103"/>
        <end position="123"/>
    </location>
</feature>
<organism evidence="6 7">
    <name type="scientific">Streblomastix strix</name>
    <dbReference type="NCBI Taxonomy" id="222440"/>
    <lineage>
        <taxon>Eukaryota</taxon>
        <taxon>Metamonada</taxon>
        <taxon>Preaxostyla</taxon>
        <taxon>Oxymonadida</taxon>
        <taxon>Streblomastigidae</taxon>
        <taxon>Streblomastix</taxon>
    </lineage>
</organism>
<evidence type="ECO:0008006" key="8">
    <source>
        <dbReference type="Google" id="ProtNLM"/>
    </source>
</evidence>
<dbReference type="InterPro" id="IPR011009">
    <property type="entry name" value="Kinase-like_dom_sf"/>
</dbReference>
<evidence type="ECO:0000259" key="4">
    <source>
        <dbReference type="PROSITE" id="PS50011"/>
    </source>
</evidence>
<gene>
    <name evidence="6" type="ORF">EZS28_030716</name>
</gene>
<dbReference type="GO" id="GO:0004672">
    <property type="term" value="F:protein kinase activity"/>
    <property type="evidence" value="ECO:0007669"/>
    <property type="project" value="InterPro"/>
</dbReference>
<dbReference type="GO" id="GO:0003723">
    <property type="term" value="F:RNA binding"/>
    <property type="evidence" value="ECO:0007669"/>
    <property type="project" value="UniProtKB-UniRule"/>
</dbReference>
<dbReference type="InterPro" id="IPR035979">
    <property type="entry name" value="RBD_domain_sf"/>
</dbReference>
<feature type="compositionally biased region" description="Basic and acidic residues" evidence="3">
    <location>
        <begin position="86"/>
        <end position="96"/>
    </location>
</feature>
<keyword evidence="1 2" id="KW-0694">RNA-binding</keyword>
<accession>A0A5J4UTQ6</accession>
<reference evidence="6 7" key="1">
    <citation type="submission" date="2019-03" db="EMBL/GenBank/DDBJ databases">
        <title>Single cell metagenomics reveals metabolic interactions within the superorganism composed of flagellate Streblomastix strix and complex community of Bacteroidetes bacteria on its surface.</title>
        <authorList>
            <person name="Treitli S.C."/>
            <person name="Kolisko M."/>
            <person name="Husnik F."/>
            <person name="Keeling P."/>
            <person name="Hampl V."/>
        </authorList>
    </citation>
    <scope>NUCLEOTIDE SEQUENCE [LARGE SCALE GENOMIC DNA]</scope>
    <source>
        <strain evidence="6">ST1C</strain>
    </source>
</reference>
<dbReference type="SUPFAM" id="SSF56112">
    <property type="entry name" value="Protein kinase-like (PK-like)"/>
    <property type="match status" value="1"/>
</dbReference>
<dbReference type="PROSITE" id="PS50011">
    <property type="entry name" value="PROTEIN_KINASE_DOM"/>
    <property type="match status" value="1"/>
</dbReference>
<proteinExistence type="predicted"/>
<dbReference type="PANTHER" id="PTHR48027">
    <property type="entry name" value="HETEROGENEOUS NUCLEAR RIBONUCLEOPROTEIN 87F-RELATED"/>
    <property type="match status" value="1"/>
</dbReference>
<dbReference type="InterPro" id="IPR000504">
    <property type="entry name" value="RRM_dom"/>
</dbReference>
<feature type="domain" description="Protein kinase" evidence="4">
    <location>
        <begin position="1"/>
        <end position="79"/>
    </location>
</feature>
<feature type="region of interest" description="Disordered" evidence="3">
    <location>
        <begin position="86"/>
        <end position="123"/>
    </location>
</feature>
<dbReference type="PROSITE" id="PS50102">
    <property type="entry name" value="RRM"/>
    <property type="match status" value="1"/>
</dbReference>
<dbReference type="Pfam" id="PF00069">
    <property type="entry name" value="Pkinase"/>
    <property type="match status" value="1"/>
</dbReference>
<dbReference type="Proteomes" id="UP000324800">
    <property type="component" value="Unassembled WGS sequence"/>
</dbReference>
<dbReference type="Gene3D" id="3.30.70.330">
    <property type="match status" value="1"/>
</dbReference>
<dbReference type="EMBL" id="SNRW01012489">
    <property type="protein sequence ID" value="KAA6373757.1"/>
    <property type="molecule type" value="Genomic_DNA"/>
</dbReference>
<dbReference type="Gene3D" id="1.10.510.10">
    <property type="entry name" value="Transferase(Phosphotransferase) domain 1"/>
    <property type="match status" value="1"/>
</dbReference>
<comment type="caution">
    <text evidence="6">The sequence shown here is derived from an EMBL/GenBank/DDBJ whole genome shotgun (WGS) entry which is preliminary data.</text>
</comment>
<evidence type="ECO:0000259" key="5">
    <source>
        <dbReference type="PROSITE" id="PS50102"/>
    </source>
</evidence>
<evidence type="ECO:0000313" key="6">
    <source>
        <dbReference type="EMBL" id="KAA6373757.1"/>
    </source>
</evidence>
<feature type="domain" description="RRM" evidence="5">
    <location>
        <begin position="413"/>
        <end position="489"/>
    </location>
</feature>
<evidence type="ECO:0000256" key="3">
    <source>
        <dbReference type="SAM" id="MobiDB-lite"/>
    </source>
</evidence>
<name>A0A5J4UTQ6_9EUKA</name>
<evidence type="ECO:0000313" key="7">
    <source>
        <dbReference type="Proteomes" id="UP000324800"/>
    </source>
</evidence>
<dbReference type="InterPro" id="IPR052462">
    <property type="entry name" value="SLIRP/GR-RBP-like"/>
</dbReference>
<sequence length="562" mass="64099">MTVESDVFAVGEVIFELLSGKHPFESDSEQGMINNIIQGKMIKFPAFAEGNMKQIVLAMMNPNPSRRPSAKAVLAHDMVRMYLRQHEGRRNIDDSGRIQQLQQEKDNEKRRADEEKTRADSAEEVSRAFQLEIENKNKEIQTLQQRTQIIEQEKEREKIKADQEKIRADQEKIRADEQEGNVTRMNLQLTQKNSIIQQMAERQLSVDTHLPQGNESEDLLVLGAITSDAIIPDYAIVQQNENKFIHTKGNDNPSVVAFNPIISKVICLGIADASAVFEPNQGPRQGKNFTKTIRYWNVGVIAHIVAEIDGNCKIEEKQLVALEVNMTSNPRTLHFFVNNQEQPLSISDIPPNIRFFIGQIDPEQSFTLTRFERIQSSSARGVKGSKVLEWGYQWDEDDDYDGNSEDQEQMISNRLFVANLNFSTTGQDLGQFFEQFGQVQKAEVIIHNGRSKGFGFVTMRNQEQAQQAMNQLNNQKLDGRNIRIQFAKDQNEHNPHQNSNYGGGMMPYIQPENYGVPMMPYNIPGSYGVPMMPYNIPGNSGGGMMPYIQRGRFPSRRRFRPR</sequence>
<evidence type="ECO:0000256" key="1">
    <source>
        <dbReference type="ARBA" id="ARBA00022884"/>
    </source>
</evidence>
<dbReference type="InterPro" id="IPR012677">
    <property type="entry name" value="Nucleotide-bd_a/b_plait_sf"/>
</dbReference>
<dbReference type="GO" id="GO:0005524">
    <property type="term" value="F:ATP binding"/>
    <property type="evidence" value="ECO:0007669"/>
    <property type="project" value="InterPro"/>
</dbReference>
<dbReference type="SUPFAM" id="SSF54928">
    <property type="entry name" value="RNA-binding domain, RBD"/>
    <property type="match status" value="1"/>
</dbReference>